<dbReference type="GO" id="GO:0015276">
    <property type="term" value="F:ligand-gated monoatomic ion channel activity"/>
    <property type="evidence" value="ECO:0007669"/>
    <property type="project" value="InterPro"/>
</dbReference>
<evidence type="ECO:0000256" key="5">
    <source>
        <dbReference type="ARBA" id="ARBA00022989"/>
    </source>
</evidence>
<reference evidence="12" key="1">
    <citation type="journal article" date="2021" name="Zhi Wu Bao Hu">
        <title>Identification and Analysis of Chemosensory Gene of Yellow Leaf Borer.</title>
        <authorList>
            <person name="Li Z."/>
            <person name="Liu L."/>
            <person name="Yang B."/>
            <person name="Yan S."/>
            <person name="Wang G."/>
        </authorList>
    </citation>
    <scope>NUCLEOTIDE SEQUENCE</scope>
    <source>
        <strain evidence="12">ZC1996060</strain>
        <tissue evidence="12">Antennae and mouthparts</tissue>
    </source>
</reference>
<dbReference type="SUPFAM" id="SSF53850">
    <property type="entry name" value="Periplasmic binding protein-like II"/>
    <property type="match status" value="1"/>
</dbReference>
<dbReference type="InterPro" id="IPR001320">
    <property type="entry name" value="Iontro_rcpt_C"/>
</dbReference>
<dbReference type="EMBL" id="MW717356">
    <property type="protein sequence ID" value="UVB79162.1"/>
    <property type="molecule type" value="mRNA"/>
</dbReference>
<evidence type="ECO:0000256" key="9">
    <source>
        <dbReference type="SAM" id="Phobius"/>
    </source>
</evidence>
<evidence type="ECO:0000259" key="11">
    <source>
        <dbReference type="Pfam" id="PF24576"/>
    </source>
</evidence>
<feature type="transmembrane region" description="Helical" evidence="9">
    <location>
        <begin position="336"/>
        <end position="356"/>
    </location>
</feature>
<accession>A0A978W765</accession>
<feature type="domain" description="Ionotropic receptor 75a N-terminal" evidence="11">
    <location>
        <begin position="14"/>
        <end position="163"/>
    </location>
</feature>
<evidence type="ECO:0000256" key="3">
    <source>
        <dbReference type="ARBA" id="ARBA00022475"/>
    </source>
</evidence>
<keyword evidence="4 9" id="KW-0812">Transmembrane</keyword>
<feature type="transmembrane region" description="Helical" evidence="9">
    <location>
        <begin position="561"/>
        <end position="585"/>
    </location>
</feature>
<feature type="transmembrane region" description="Helical" evidence="9">
    <location>
        <begin position="368"/>
        <end position="388"/>
    </location>
</feature>
<organism evidence="12">
    <name type="scientific">Heortia vitessoides</name>
    <dbReference type="NCBI Taxonomy" id="1557813"/>
    <lineage>
        <taxon>Eukaryota</taxon>
        <taxon>Metazoa</taxon>
        <taxon>Ecdysozoa</taxon>
        <taxon>Arthropoda</taxon>
        <taxon>Hexapoda</taxon>
        <taxon>Insecta</taxon>
        <taxon>Pterygota</taxon>
        <taxon>Neoptera</taxon>
        <taxon>Endopterygota</taxon>
        <taxon>Lepidoptera</taxon>
        <taxon>Glossata</taxon>
        <taxon>Ditrysia</taxon>
        <taxon>Pyraloidea</taxon>
        <taxon>Crambidae</taxon>
        <taxon>Heortia</taxon>
    </lineage>
</organism>
<comment type="similarity">
    <text evidence="2">Belongs to the glutamate-gated ion channel (TC 1.A.10.1) family.</text>
</comment>
<dbReference type="Gene3D" id="1.10.287.70">
    <property type="match status" value="1"/>
</dbReference>
<protein>
    <submittedName>
        <fullName evidence="12">Ionotropic receptor 64a</fullName>
    </submittedName>
</protein>
<dbReference type="AlphaFoldDB" id="A0A978W765"/>
<evidence type="ECO:0000256" key="7">
    <source>
        <dbReference type="ARBA" id="ARBA00023170"/>
    </source>
</evidence>
<dbReference type="PANTHER" id="PTHR42643:SF33">
    <property type="entry name" value="GLUTAMATE RECEPTOR 2-LIKE PROTEIN"/>
    <property type="match status" value="1"/>
</dbReference>
<dbReference type="GO" id="GO:0005886">
    <property type="term" value="C:plasma membrane"/>
    <property type="evidence" value="ECO:0007669"/>
    <property type="project" value="UniProtKB-SubCell"/>
</dbReference>
<evidence type="ECO:0000259" key="10">
    <source>
        <dbReference type="Pfam" id="PF00060"/>
    </source>
</evidence>
<evidence type="ECO:0000256" key="1">
    <source>
        <dbReference type="ARBA" id="ARBA00004651"/>
    </source>
</evidence>
<dbReference type="Gene3D" id="3.40.190.10">
    <property type="entry name" value="Periplasmic binding protein-like II"/>
    <property type="match status" value="1"/>
</dbReference>
<proteinExistence type="evidence at transcript level"/>
<dbReference type="Pfam" id="PF24576">
    <property type="entry name" value="IR75A_N"/>
    <property type="match status" value="1"/>
</dbReference>
<comment type="subcellular location">
    <subcellularLocation>
        <location evidence="1">Cell membrane</location>
        <topology evidence="1">Multi-pass membrane protein</topology>
    </subcellularLocation>
</comment>
<keyword evidence="7 12" id="KW-0675">Receptor</keyword>
<keyword evidence="6 9" id="KW-0472">Membrane</keyword>
<dbReference type="Pfam" id="PF00060">
    <property type="entry name" value="Lig_chan"/>
    <property type="match status" value="1"/>
</dbReference>
<evidence type="ECO:0000256" key="2">
    <source>
        <dbReference type="ARBA" id="ARBA00008685"/>
    </source>
</evidence>
<keyword evidence="5 9" id="KW-1133">Transmembrane helix</keyword>
<name>A0A978W765_9NEOP</name>
<evidence type="ECO:0000313" key="12">
    <source>
        <dbReference type="EMBL" id="UVB79162.1"/>
    </source>
</evidence>
<feature type="transmembrane region" description="Helical" evidence="9">
    <location>
        <begin position="311"/>
        <end position="330"/>
    </location>
</feature>
<evidence type="ECO:0000256" key="8">
    <source>
        <dbReference type="ARBA" id="ARBA00023180"/>
    </source>
</evidence>
<evidence type="ECO:0000256" key="6">
    <source>
        <dbReference type="ARBA" id="ARBA00023136"/>
    </source>
</evidence>
<keyword evidence="3" id="KW-1003">Cell membrane</keyword>
<dbReference type="InterPro" id="IPR052192">
    <property type="entry name" value="Insect_Ionotropic_Sensory_Rcpt"/>
</dbReference>
<dbReference type="InterPro" id="IPR057074">
    <property type="entry name" value="IR75A_N"/>
</dbReference>
<dbReference type="GO" id="GO:0050906">
    <property type="term" value="P:detection of stimulus involved in sensory perception"/>
    <property type="evidence" value="ECO:0007669"/>
    <property type="project" value="UniProtKB-ARBA"/>
</dbReference>
<keyword evidence="8" id="KW-0325">Glycoprotein</keyword>
<feature type="domain" description="Ionotropic glutamate receptor C-terminal" evidence="10">
    <location>
        <begin position="309"/>
        <end position="571"/>
    </location>
</feature>
<dbReference type="PANTHER" id="PTHR42643">
    <property type="entry name" value="IONOTROPIC RECEPTOR 20A-RELATED"/>
    <property type="match status" value="1"/>
</dbReference>
<sequence>MNFVNLFLNFAYFSEFSVVTDVLNEKGVSEVININCYNKDTILWQKLFNYKNIKTANFHPKRQLSKLSLNHIKTGIIINTLCLDWKHALKAFPEDIFKSRFVWIVITDDLLSTANVLSNYPIEIDSDVTIILKSRGNYELYEVYHIDYSKGTFSIREIGNWNSTLHMTNVGRRDVSGLIIKFTVVVTEKIVNETLKQYLSRPRNYKIDSLHKLKFYELINYIRDLYNFSYELQRTNSWGYLRNGSFDGVVGALQFKLADVGGSPLFLRGDRAQLIDYIAETWQSRQCFILRHPKHPGGILTIYTRPLTARVWYCIISMLGISGIVLSLMLKAKITTAGVKADSSFSIALLFVWGAICQQGMSIDRTTTAVKMVVFVTFIYALTLYQYYNATVVSTLLREPPKNIRTLEDLIKSNIKTGVEDVLYTKDYFKRTTDPIAIDMYQKKIVPDHQYNFFSADHGMALVKKGGFAFHVDSVAAYRIMRSTFTEREICEAHEVPMYPPQKMGLVVRKLSPYKEYFAYGVRRLFETGVMHRLRSVWDEPKPACVHTPDSSVFSVTLHEFSMALIALLAGAAAAVLVLIAEIIVHSFKNRNYIDFRL</sequence>
<evidence type="ECO:0000256" key="4">
    <source>
        <dbReference type="ARBA" id="ARBA00022692"/>
    </source>
</evidence>